<comment type="similarity">
    <text evidence="2">Belongs to the type IB topoisomerase family.</text>
</comment>
<keyword evidence="10" id="KW-1185">Reference proteome</keyword>
<dbReference type="Gene3D" id="3.30.66.10">
    <property type="entry name" value="DNA topoisomerase I domain"/>
    <property type="match status" value="1"/>
</dbReference>
<evidence type="ECO:0000256" key="3">
    <source>
        <dbReference type="ARBA" id="ARBA00012891"/>
    </source>
</evidence>
<dbReference type="Gene3D" id="3.90.15.10">
    <property type="entry name" value="Topoisomerase I, Chain A, domain 3"/>
    <property type="match status" value="1"/>
</dbReference>
<evidence type="ECO:0000259" key="7">
    <source>
        <dbReference type="Pfam" id="PF01028"/>
    </source>
</evidence>
<dbReference type="AlphaFoldDB" id="A0A2K1Q381"/>
<evidence type="ECO:0000256" key="2">
    <source>
        <dbReference type="ARBA" id="ARBA00006645"/>
    </source>
</evidence>
<dbReference type="EMBL" id="NPZB01000001">
    <property type="protein sequence ID" value="PNS09502.1"/>
    <property type="molecule type" value="Genomic_DNA"/>
</dbReference>
<keyword evidence="5" id="KW-0238">DNA-binding</keyword>
<dbReference type="InterPro" id="IPR013500">
    <property type="entry name" value="TopoI_cat_euk"/>
</dbReference>
<evidence type="ECO:0000313" key="10">
    <source>
        <dbReference type="Proteomes" id="UP000236220"/>
    </source>
</evidence>
<keyword evidence="4" id="KW-0799">Topoisomerase</keyword>
<dbReference type="Proteomes" id="UP000236220">
    <property type="component" value="Unassembled WGS sequence"/>
</dbReference>
<keyword evidence="6 9" id="KW-0413">Isomerase</keyword>
<dbReference type="EC" id="5.6.2.1" evidence="3"/>
<proteinExistence type="inferred from homology"/>
<dbReference type="InterPro" id="IPR049331">
    <property type="entry name" value="Top1B_N_bact"/>
</dbReference>
<organism evidence="9 10">
    <name type="scientific">Solilutibacter silvestris</name>
    <dbReference type="NCBI Taxonomy" id="1645665"/>
    <lineage>
        <taxon>Bacteria</taxon>
        <taxon>Pseudomonadati</taxon>
        <taxon>Pseudomonadota</taxon>
        <taxon>Gammaproteobacteria</taxon>
        <taxon>Lysobacterales</taxon>
        <taxon>Lysobacteraceae</taxon>
        <taxon>Solilutibacter</taxon>
    </lineage>
</organism>
<protein>
    <recommendedName>
        <fullName evidence="3">DNA topoisomerase</fullName>
        <ecNumber evidence="3">5.6.2.1</ecNumber>
    </recommendedName>
</protein>
<evidence type="ECO:0000256" key="4">
    <source>
        <dbReference type="ARBA" id="ARBA00023029"/>
    </source>
</evidence>
<dbReference type="InterPro" id="IPR014711">
    <property type="entry name" value="TopoI_cat_a-hlx-sub_euk"/>
</dbReference>
<dbReference type="SUPFAM" id="SSF55869">
    <property type="entry name" value="DNA topoisomerase I domain"/>
    <property type="match status" value="1"/>
</dbReference>
<reference evidence="9 10" key="1">
    <citation type="submission" date="2017-08" db="EMBL/GenBank/DDBJ databases">
        <title>Lysobacter sylvestris genome.</title>
        <authorList>
            <person name="Zhang D.-C."/>
            <person name="Albuquerque L."/>
            <person name="Franca L."/>
            <person name="Froufe H.J.C."/>
            <person name="Barroso C."/>
            <person name="Egas C."/>
            <person name="Da Costa M."/>
            <person name="Margesin R."/>
        </authorList>
    </citation>
    <scope>NUCLEOTIDE SEQUENCE [LARGE SCALE GENOMIC DNA]</scope>
    <source>
        <strain evidence="9 10">AM20-91</strain>
    </source>
</reference>
<dbReference type="Gene3D" id="1.10.132.120">
    <property type="match status" value="1"/>
</dbReference>
<dbReference type="Pfam" id="PF01028">
    <property type="entry name" value="Topoisom_I"/>
    <property type="match status" value="1"/>
</dbReference>
<dbReference type="RefSeq" id="WP_103074546.1">
    <property type="nucleotide sequence ID" value="NZ_NPZB01000001.1"/>
</dbReference>
<sequence length="338" mass="38542">MPPSSATRPRLTYVTDAEPGYRRRRSGRGFRYFDAHGRNVRDPKILDRIHALAVPPAYRDVWICKRADGHLQATGVDARGRKQYRYHPLWKAMRGAEKFRHVATFGRSLPRLRRALRRDLALDGFPKQKVLATVIAIMARTYLRVGNNGYTRENHSYGLTTLRNSHARALAGGRVKLAFRGKSGVVQESIIDDTRLAMLIRRCQELPGQRLFQYRDDQGKLRPIGSTDVNDYLRDAMEGEFTAKDFRTWGGTLMAIRLLAQRPPKGKHASEAELTKIRTWVESGVAKQLNNTPAVCRSSYIDPRVYHAWANRWLAQAAQGVLGQRQWEALVVKLLNSK</sequence>
<dbReference type="PRINTS" id="PR00416">
    <property type="entry name" value="EUTPISMRASEI"/>
</dbReference>
<dbReference type="OrthoDB" id="9778962at2"/>
<evidence type="ECO:0000256" key="5">
    <source>
        <dbReference type="ARBA" id="ARBA00023125"/>
    </source>
</evidence>
<dbReference type="GO" id="GO:0003677">
    <property type="term" value="F:DNA binding"/>
    <property type="evidence" value="ECO:0007669"/>
    <property type="project" value="UniProtKB-KW"/>
</dbReference>
<dbReference type="InterPro" id="IPR035447">
    <property type="entry name" value="DNA_topo_I_N_sf"/>
</dbReference>
<dbReference type="PROSITE" id="PS52038">
    <property type="entry name" value="TOPO_IB_2"/>
    <property type="match status" value="1"/>
</dbReference>
<dbReference type="InterPro" id="IPR001631">
    <property type="entry name" value="TopoI"/>
</dbReference>
<accession>A0A2K1Q381</accession>
<comment type="caution">
    <text evidence="9">The sequence shown here is derived from an EMBL/GenBank/DDBJ whole genome shotgun (WGS) entry which is preliminary data.</text>
</comment>
<feature type="domain" description="DNA topoisomerase IB N-terminal" evidence="8">
    <location>
        <begin position="29"/>
        <end position="77"/>
    </location>
</feature>
<dbReference type="GO" id="GO:0006265">
    <property type="term" value="P:DNA topological change"/>
    <property type="evidence" value="ECO:0007669"/>
    <property type="project" value="InterPro"/>
</dbReference>
<comment type="catalytic activity">
    <reaction evidence="1">
        <text>ATP-independent breakage of single-stranded DNA, followed by passage and rejoining.</text>
        <dbReference type="EC" id="5.6.2.1"/>
    </reaction>
</comment>
<gene>
    <name evidence="9" type="ORF">Lysil_1131</name>
</gene>
<evidence type="ECO:0000259" key="8">
    <source>
        <dbReference type="Pfam" id="PF21338"/>
    </source>
</evidence>
<dbReference type="InterPro" id="IPR011010">
    <property type="entry name" value="DNA_brk_join_enz"/>
</dbReference>
<evidence type="ECO:0000313" key="9">
    <source>
        <dbReference type="EMBL" id="PNS09502.1"/>
    </source>
</evidence>
<dbReference type="SUPFAM" id="SSF56349">
    <property type="entry name" value="DNA breaking-rejoining enzymes"/>
    <property type="match status" value="1"/>
</dbReference>
<dbReference type="Pfam" id="PF21338">
    <property type="entry name" value="Top1B_N_bact"/>
    <property type="match status" value="1"/>
</dbReference>
<dbReference type="GO" id="GO:0003917">
    <property type="term" value="F:DNA topoisomerase type I (single strand cut, ATP-independent) activity"/>
    <property type="evidence" value="ECO:0007669"/>
    <property type="project" value="UniProtKB-EC"/>
</dbReference>
<name>A0A2K1Q381_9GAMM</name>
<evidence type="ECO:0000256" key="1">
    <source>
        <dbReference type="ARBA" id="ARBA00000213"/>
    </source>
</evidence>
<feature type="domain" description="DNA topoisomerase I catalytic core eukaryotic-type" evidence="7">
    <location>
        <begin position="90"/>
        <end position="296"/>
    </location>
</feature>
<evidence type="ECO:0000256" key="6">
    <source>
        <dbReference type="ARBA" id="ARBA00023235"/>
    </source>
</evidence>